<dbReference type="Gene3D" id="3.40.50.300">
    <property type="entry name" value="P-loop containing nucleotide triphosphate hydrolases"/>
    <property type="match status" value="1"/>
</dbReference>
<dbReference type="InterPro" id="IPR025944">
    <property type="entry name" value="Sigma_54_int_dom_CS"/>
</dbReference>
<dbReference type="Gene3D" id="1.10.10.60">
    <property type="entry name" value="Homeodomain-like"/>
    <property type="match status" value="1"/>
</dbReference>
<dbReference type="Pfam" id="PF00158">
    <property type="entry name" value="Sigma54_activat"/>
    <property type="match status" value="1"/>
</dbReference>
<keyword evidence="2" id="KW-0067">ATP-binding</keyword>
<dbReference type="EMBL" id="PVNL01000002">
    <property type="protein sequence ID" value="PRQ10181.1"/>
    <property type="molecule type" value="Genomic_DNA"/>
</dbReference>
<dbReference type="InterPro" id="IPR032030">
    <property type="entry name" value="YscD_cytoplasmic_dom"/>
</dbReference>
<organism evidence="9 10">
    <name type="scientific">Enhygromyxa salina</name>
    <dbReference type="NCBI Taxonomy" id="215803"/>
    <lineage>
        <taxon>Bacteria</taxon>
        <taxon>Pseudomonadati</taxon>
        <taxon>Myxococcota</taxon>
        <taxon>Polyangia</taxon>
        <taxon>Nannocystales</taxon>
        <taxon>Nannocystaceae</taxon>
        <taxon>Enhygromyxa</taxon>
    </lineage>
</organism>
<feature type="domain" description="Sigma-54 factor interaction" evidence="8">
    <location>
        <begin position="151"/>
        <end position="379"/>
    </location>
</feature>
<evidence type="ECO:0000256" key="4">
    <source>
        <dbReference type="ARBA" id="ARBA00023125"/>
    </source>
</evidence>
<comment type="caution">
    <text evidence="9">The sequence shown here is derived from an EMBL/GenBank/DDBJ whole genome shotgun (WGS) entry which is preliminary data.</text>
</comment>
<dbReference type="InterPro" id="IPR027417">
    <property type="entry name" value="P-loop_NTPase"/>
</dbReference>
<protein>
    <submittedName>
        <fullName evidence="9">Transcriptional regulatory protein ZraR</fullName>
    </submittedName>
</protein>
<dbReference type="InterPro" id="IPR025943">
    <property type="entry name" value="Sigma_54_int_dom_ATP-bd_2"/>
</dbReference>
<sequence>MSNSTKEPLGNGVPQIDDDLDPGMTTTFFSSTHRHTQLRRVMLRVTAGPDQGAQIQVARPRITVGRSAVNDLVLTDTSVSGTHLQITLGDKRGILLRDLDSTNGTQVQGLRVREAYIEPGATISLGKTDILFLSADEIEVPLSGHDHFGALWGASPAMREVFAILEKVAPTDMSVMIGGQTGTGKELVARALHDESSRAERPFVVLDCGSLPRELAEAAILGHKKGSFTGAIGDRAGAFEDADGGTLFLDEVGELPLDLQPKLLRVLDRREVQRIGESQVRTVDVRVVAATHRDLRQMVGQGQFREDLYFRLTVMNVDLPPLRDRGDDILLLANKFIEDFARVHGRAPQLNAEAKQILLEEPWPGNVRQLKNAIERAAHLSHNSIIEPADLHLGRREGRPSKVKKFGTEGDPSESKSEGELPEEIYAMPFKEAKQVIVDDFERAYFARLLAKTDNNLSRASAEAGITRYYLRELLKRLGMHKSSKKKAEE</sequence>
<dbReference type="RefSeq" id="WP_106087242.1">
    <property type="nucleotide sequence ID" value="NZ_PVNL01000002.1"/>
</dbReference>
<dbReference type="PROSITE" id="PS00675">
    <property type="entry name" value="SIGMA54_INTERACT_1"/>
    <property type="match status" value="1"/>
</dbReference>
<dbReference type="SUPFAM" id="SSF52540">
    <property type="entry name" value="P-loop containing nucleoside triphosphate hydrolases"/>
    <property type="match status" value="1"/>
</dbReference>
<dbReference type="InterPro" id="IPR009057">
    <property type="entry name" value="Homeodomain-like_sf"/>
</dbReference>
<dbReference type="InterPro" id="IPR003593">
    <property type="entry name" value="AAA+_ATPase"/>
</dbReference>
<dbReference type="InterPro" id="IPR058031">
    <property type="entry name" value="AAA_lid_NorR"/>
</dbReference>
<dbReference type="GO" id="GO:0005524">
    <property type="term" value="F:ATP binding"/>
    <property type="evidence" value="ECO:0007669"/>
    <property type="project" value="UniProtKB-KW"/>
</dbReference>
<evidence type="ECO:0000256" key="6">
    <source>
        <dbReference type="SAM" id="MobiDB-lite"/>
    </source>
</evidence>
<dbReference type="CDD" id="cd00060">
    <property type="entry name" value="FHA"/>
    <property type="match status" value="1"/>
</dbReference>
<dbReference type="InterPro" id="IPR008984">
    <property type="entry name" value="SMAD_FHA_dom_sf"/>
</dbReference>
<evidence type="ECO:0000256" key="2">
    <source>
        <dbReference type="ARBA" id="ARBA00022840"/>
    </source>
</evidence>
<evidence type="ECO:0000313" key="9">
    <source>
        <dbReference type="EMBL" id="PRQ10181.1"/>
    </source>
</evidence>
<evidence type="ECO:0000259" key="7">
    <source>
        <dbReference type="PROSITE" id="PS50006"/>
    </source>
</evidence>
<proteinExistence type="predicted"/>
<feature type="compositionally biased region" description="Basic and acidic residues" evidence="6">
    <location>
        <begin position="391"/>
        <end position="400"/>
    </location>
</feature>
<dbReference type="GO" id="GO:0003677">
    <property type="term" value="F:DNA binding"/>
    <property type="evidence" value="ECO:0007669"/>
    <property type="project" value="UniProtKB-KW"/>
</dbReference>
<dbReference type="Pfam" id="PF25601">
    <property type="entry name" value="AAA_lid_14"/>
    <property type="match status" value="1"/>
</dbReference>
<keyword evidence="5" id="KW-0804">Transcription</keyword>
<dbReference type="AlphaFoldDB" id="A0A2S9YYK9"/>
<name>A0A2S9YYK9_9BACT</name>
<dbReference type="PANTHER" id="PTHR32071">
    <property type="entry name" value="TRANSCRIPTIONAL REGULATORY PROTEIN"/>
    <property type="match status" value="1"/>
</dbReference>
<dbReference type="PROSITE" id="PS00676">
    <property type="entry name" value="SIGMA54_INTERACT_2"/>
    <property type="match status" value="1"/>
</dbReference>
<gene>
    <name evidence="9" type="primary">zraR_1</name>
    <name evidence="9" type="ORF">ENSA7_01300</name>
</gene>
<dbReference type="CDD" id="cd00009">
    <property type="entry name" value="AAA"/>
    <property type="match status" value="1"/>
</dbReference>
<dbReference type="InterPro" id="IPR025662">
    <property type="entry name" value="Sigma_54_int_dom_ATP-bd_1"/>
</dbReference>
<dbReference type="SUPFAM" id="SSF46689">
    <property type="entry name" value="Homeodomain-like"/>
    <property type="match status" value="1"/>
</dbReference>
<dbReference type="GO" id="GO:0006355">
    <property type="term" value="P:regulation of DNA-templated transcription"/>
    <property type="evidence" value="ECO:0007669"/>
    <property type="project" value="InterPro"/>
</dbReference>
<feature type="region of interest" description="Disordered" evidence="6">
    <location>
        <begin position="1"/>
        <end position="24"/>
    </location>
</feature>
<dbReference type="PANTHER" id="PTHR32071:SF117">
    <property type="entry name" value="PTS-DEPENDENT DIHYDROXYACETONE KINASE OPERON REGULATORY PROTEIN-RELATED"/>
    <property type="match status" value="1"/>
</dbReference>
<dbReference type="InterPro" id="IPR000253">
    <property type="entry name" value="FHA_dom"/>
</dbReference>
<dbReference type="FunFam" id="3.40.50.300:FF:000006">
    <property type="entry name" value="DNA-binding transcriptional regulator NtrC"/>
    <property type="match status" value="1"/>
</dbReference>
<keyword evidence="1" id="KW-0547">Nucleotide-binding</keyword>
<dbReference type="Proteomes" id="UP000238823">
    <property type="component" value="Unassembled WGS sequence"/>
</dbReference>
<dbReference type="Pfam" id="PF16697">
    <property type="entry name" value="Yop-YscD_cpl"/>
    <property type="match status" value="1"/>
</dbReference>
<feature type="domain" description="FHA" evidence="7">
    <location>
        <begin position="62"/>
        <end position="112"/>
    </location>
</feature>
<dbReference type="SUPFAM" id="SSF49879">
    <property type="entry name" value="SMAD/FHA domain"/>
    <property type="match status" value="1"/>
</dbReference>
<dbReference type="OrthoDB" id="5485507at2"/>
<dbReference type="PROSITE" id="PS50006">
    <property type="entry name" value="FHA_DOMAIN"/>
    <property type="match status" value="1"/>
</dbReference>
<dbReference type="SMART" id="SM00240">
    <property type="entry name" value="FHA"/>
    <property type="match status" value="1"/>
</dbReference>
<evidence type="ECO:0000256" key="5">
    <source>
        <dbReference type="ARBA" id="ARBA00023163"/>
    </source>
</evidence>
<dbReference type="PROSITE" id="PS50045">
    <property type="entry name" value="SIGMA54_INTERACT_4"/>
    <property type="match status" value="1"/>
</dbReference>
<dbReference type="Gene3D" id="2.60.200.20">
    <property type="match status" value="1"/>
</dbReference>
<evidence type="ECO:0000313" key="10">
    <source>
        <dbReference type="Proteomes" id="UP000238823"/>
    </source>
</evidence>
<evidence type="ECO:0000259" key="8">
    <source>
        <dbReference type="PROSITE" id="PS50045"/>
    </source>
</evidence>
<keyword evidence="4" id="KW-0238">DNA-binding</keyword>
<dbReference type="SMART" id="SM00382">
    <property type="entry name" value="AAA"/>
    <property type="match status" value="1"/>
</dbReference>
<dbReference type="InterPro" id="IPR002078">
    <property type="entry name" value="Sigma_54_int"/>
</dbReference>
<accession>A0A2S9YYK9</accession>
<evidence type="ECO:0000256" key="1">
    <source>
        <dbReference type="ARBA" id="ARBA00022741"/>
    </source>
</evidence>
<dbReference type="Gene3D" id="1.10.8.60">
    <property type="match status" value="1"/>
</dbReference>
<evidence type="ECO:0000256" key="3">
    <source>
        <dbReference type="ARBA" id="ARBA00023015"/>
    </source>
</evidence>
<dbReference type="PROSITE" id="PS00688">
    <property type="entry name" value="SIGMA54_INTERACT_3"/>
    <property type="match status" value="1"/>
</dbReference>
<keyword evidence="3" id="KW-0805">Transcription regulation</keyword>
<feature type="region of interest" description="Disordered" evidence="6">
    <location>
        <begin position="391"/>
        <end position="422"/>
    </location>
</feature>
<reference evidence="9 10" key="1">
    <citation type="submission" date="2018-03" db="EMBL/GenBank/DDBJ databases">
        <title>Draft Genome Sequences of the Obligatory Marine Myxobacteria Enhygromyxa salina SWB007.</title>
        <authorList>
            <person name="Poehlein A."/>
            <person name="Moghaddam J.A."/>
            <person name="Harms H."/>
            <person name="Alanjari M."/>
            <person name="Koenig G.M."/>
            <person name="Daniel R."/>
            <person name="Schaeberle T.F."/>
        </authorList>
    </citation>
    <scope>NUCLEOTIDE SEQUENCE [LARGE SCALE GENOMIC DNA]</scope>
    <source>
        <strain evidence="9 10">SWB007</strain>
    </source>
</reference>